<accession>A0A1A6BZZ7</accession>
<dbReference type="EMBL" id="JQSG02000006">
    <property type="protein sequence ID" value="OBS07882.1"/>
    <property type="molecule type" value="Genomic_DNA"/>
</dbReference>
<comment type="caution">
    <text evidence="2">The sequence shown here is derived from an EMBL/GenBank/DDBJ whole genome shotgun (WGS) entry which is preliminary data.</text>
</comment>
<evidence type="ECO:0000313" key="3">
    <source>
        <dbReference type="Proteomes" id="UP000029273"/>
    </source>
</evidence>
<feature type="domain" description="IrrE N-terminal-like" evidence="1">
    <location>
        <begin position="370"/>
        <end position="419"/>
    </location>
</feature>
<reference evidence="2 3" key="1">
    <citation type="journal article" date="2014" name="Genome Announc.">
        <title>Draft Genome Sequence of the Iron-Oxidizing, Acidophilic, and Halotolerant 'Thiobacillus prosperus' Type Strain DSM 5130.</title>
        <authorList>
            <person name="Ossandon F.J."/>
            <person name="Cardenas J.P."/>
            <person name="Corbett M."/>
            <person name="Quatrini R."/>
            <person name="Holmes D.S."/>
            <person name="Watkin E."/>
        </authorList>
    </citation>
    <scope>NUCLEOTIDE SEQUENCE [LARGE SCALE GENOMIC DNA]</scope>
    <source>
        <strain evidence="2 3">DSM 5130</strain>
    </source>
</reference>
<sequence>MNDLFHLEWREAEGLKAHLDTESAATLADLRISSGRSAIDGICLSRNERRTEDGRIEVQDDVFVSVYPLATWFAWNYYRLSYESTPSENVHWDCAHNIANVGDGYVWPPIRIYSDGARIVLRPWTAEVESRDPIRYTANVPLILPLQDFQKQVWDFLRQVDARLAGKELHDTEYQRIYRELLDEQKDGETLLWRSIEARMGFSPDEATEKSRGIFLQICSLVDKDSQQEIAGGGQDAWYFLDHLRNHLHDFGVVRCPRDAYRPEHITIDNNQPAWVLAVRQAQALRSVIGKPNGRLSNEDLAQIYGISVRSISGLEASKKEPITLFHPETEKVLIGKNHETGRRFAVARLIADDMLRTPETGWGVVTDSRTYRQKFQRAFAAELLFPRAELAQRITDPDDLYDLAEAFGVSEMVVRHTLENHLTNTLSDPLDRWDEWEGTPANQSP</sequence>
<dbReference type="Proteomes" id="UP000029273">
    <property type="component" value="Unassembled WGS sequence"/>
</dbReference>
<dbReference type="Pfam" id="PF06114">
    <property type="entry name" value="Peptidase_M78"/>
    <property type="match status" value="1"/>
</dbReference>
<protein>
    <recommendedName>
        <fullName evidence="1">IrrE N-terminal-like domain-containing protein</fullName>
    </recommendedName>
</protein>
<keyword evidence="3" id="KW-1185">Reference proteome</keyword>
<dbReference type="InterPro" id="IPR010359">
    <property type="entry name" value="IrrE_HExxH"/>
</dbReference>
<name>A0A1A6BZZ7_9GAMM</name>
<gene>
    <name evidence="2" type="ORF">Thpro_022132</name>
</gene>
<evidence type="ECO:0000259" key="1">
    <source>
        <dbReference type="Pfam" id="PF06114"/>
    </source>
</evidence>
<dbReference type="RefSeq" id="WP_161489971.1">
    <property type="nucleotide sequence ID" value="NZ_JQSG02000006.1"/>
</dbReference>
<organism evidence="2 3">
    <name type="scientific">Acidihalobacter prosperus</name>
    <dbReference type="NCBI Taxonomy" id="160660"/>
    <lineage>
        <taxon>Bacteria</taxon>
        <taxon>Pseudomonadati</taxon>
        <taxon>Pseudomonadota</taxon>
        <taxon>Gammaproteobacteria</taxon>
        <taxon>Chromatiales</taxon>
        <taxon>Ectothiorhodospiraceae</taxon>
        <taxon>Acidihalobacter</taxon>
    </lineage>
</organism>
<dbReference type="OrthoDB" id="596881at2"/>
<proteinExistence type="predicted"/>
<evidence type="ECO:0000313" key="2">
    <source>
        <dbReference type="EMBL" id="OBS07882.1"/>
    </source>
</evidence>
<dbReference type="AlphaFoldDB" id="A0A1A6BZZ7"/>